<dbReference type="STRING" id="1817863.A2Y62_09605"/>
<evidence type="ECO:0000259" key="4">
    <source>
        <dbReference type="Pfam" id="PF25881"/>
    </source>
</evidence>
<dbReference type="PANTHER" id="PTHR32347:SF23">
    <property type="entry name" value="BLL5650 PROTEIN"/>
    <property type="match status" value="1"/>
</dbReference>
<evidence type="ECO:0000313" key="7">
    <source>
        <dbReference type="Proteomes" id="UP000178943"/>
    </source>
</evidence>
<dbReference type="EMBL" id="MFGW01000232">
    <property type="protein sequence ID" value="OGF58848.1"/>
    <property type="molecule type" value="Genomic_DNA"/>
</dbReference>
<dbReference type="Gene3D" id="2.40.50.100">
    <property type="match status" value="1"/>
</dbReference>
<comment type="subcellular location">
    <subcellularLocation>
        <location evidence="1">Cell envelope</location>
    </subcellularLocation>
</comment>
<dbReference type="InterPro" id="IPR058636">
    <property type="entry name" value="Beta-barrel_YknX"/>
</dbReference>
<dbReference type="InterPro" id="IPR050465">
    <property type="entry name" value="UPF0194_transport"/>
</dbReference>
<evidence type="ECO:0000256" key="2">
    <source>
        <dbReference type="ARBA" id="ARBA00023054"/>
    </source>
</evidence>
<feature type="domain" description="YknX-like beta-barrel" evidence="5">
    <location>
        <begin position="233"/>
        <end position="309"/>
    </location>
</feature>
<organism evidence="6 7">
    <name type="scientific">Candidatus Fischerbacteria bacterium RBG_13_37_8</name>
    <dbReference type="NCBI Taxonomy" id="1817863"/>
    <lineage>
        <taxon>Bacteria</taxon>
        <taxon>Candidatus Fischeribacteriota</taxon>
    </lineage>
</organism>
<evidence type="ECO:0000259" key="5">
    <source>
        <dbReference type="Pfam" id="PF25990"/>
    </source>
</evidence>
<evidence type="ECO:0000256" key="1">
    <source>
        <dbReference type="ARBA" id="ARBA00004196"/>
    </source>
</evidence>
<dbReference type="PANTHER" id="PTHR32347">
    <property type="entry name" value="EFFLUX SYSTEM COMPONENT YKNX-RELATED"/>
    <property type="match status" value="1"/>
</dbReference>
<dbReference type="Gene3D" id="1.10.287.470">
    <property type="entry name" value="Helix hairpin bin"/>
    <property type="match status" value="1"/>
</dbReference>
<dbReference type="Pfam" id="PF25881">
    <property type="entry name" value="HH_YBHG"/>
    <property type="match status" value="1"/>
</dbReference>
<evidence type="ECO:0000313" key="6">
    <source>
        <dbReference type="EMBL" id="OGF58848.1"/>
    </source>
</evidence>
<dbReference type="Gene3D" id="2.40.30.170">
    <property type="match status" value="1"/>
</dbReference>
<feature type="coiled-coil region" evidence="3">
    <location>
        <begin position="54"/>
        <end position="161"/>
    </location>
</feature>
<dbReference type="Proteomes" id="UP000178943">
    <property type="component" value="Unassembled WGS sequence"/>
</dbReference>
<sequence>MLILLLLICVGCSKDQEGVITASGVIEAIEVNVASQIAGQIEAVHYEEGQAIAKEQLLVELDCIDYELQEMQAKTNLDMLKAQFELTVKGARSEDIKQAIENKTQAEANYTNAKLNYDRVKNLYKTNVVAKKMLDDATNQLEVTEAQFKQSQEALQKIKKLSREEEITMAQARMENAEWFLKSMKERVKDCKITSPIDGYALKKVFEPGEYVMPGSTVTVVSDLKKIRVVVYIPEAEVFRVKYGQEVQVKVDGYKDKAFTGVVTFISEEAEFTPKNIQTKDERVKLMFAIKIMVDNPELKLKPGLPADVEFK</sequence>
<accession>A0A1F5V6E0</accession>
<gene>
    <name evidence="6" type="ORF">A2Y62_09605</name>
</gene>
<dbReference type="SUPFAM" id="SSF111369">
    <property type="entry name" value="HlyD-like secretion proteins"/>
    <property type="match status" value="3"/>
</dbReference>
<keyword evidence="2 3" id="KW-0175">Coiled coil</keyword>
<name>A0A1F5V6E0_9BACT</name>
<dbReference type="Pfam" id="PF25990">
    <property type="entry name" value="Beta-barrel_YknX"/>
    <property type="match status" value="1"/>
</dbReference>
<proteinExistence type="predicted"/>
<feature type="domain" description="YbhG-like alpha-helical hairpin" evidence="4">
    <location>
        <begin position="61"/>
        <end position="184"/>
    </location>
</feature>
<reference evidence="6 7" key="1">
    <citation type="journal article" date="2016" name="Nat. Commun.">
        <title>Thousands of microbial genomes shed light on interconnected biogeochemical processes in an aquifer system.</title>
        <authorList>
            <person name="Anantharaman K."/>
            <person name="Brown C.T."/>
            <person name="Hug L.A."/>
            <person name="Sharon I."/>
            <person name="Castelle C.J."/>
            <person name="Probst A.J."/>
            <person name="Thomas B.C."/>
            <person name="Singh A."/>
            <person name="Wilkins M.J."/>
            <person name="Karaoz U."/>
            <person name="Brodie E.L."/>
            <person name="Williams K.H."/>
            <person name="Hubbard S.S."/>
            <person name="Banfield J.F."/>
        </authorList>
    </citation>
    <scope>NUCLEOTIDE SEQUENCE [LARGE SCALE GENOMIC DNA]</scope>
</reference>
<dbReference type="InterPro" id="IPR059052">
    <property type="entry name" value="HH_YbhG-like"/>
</dbReference>
<evidence type="ECO:0000256" key="3">
    <source>
        <dbReference type="SAM" id="Coils"/>
    </source>
</evidence>
<comment type="caution">
    <text evidence="6">The sequence shown here is derived from an EMBL/GenBank/DDBJ whole genome shotgun (WGS) entry which is preliminary data.</text>
</comment>
<dbReference type="GO" id="GO:0030313">
    <property type="term" value="C:cell envelope"/>
    <property type="evidence" value="ECO:0007669"/>
    <property type="project" value="UniProtKB-SubCell"/>
</dbReference>
<protein>
    <submittedName>
        <fullName evidence="6">Uncharacterized protein</fullName>
    </submittedName>
</protein>
<dbReference type="AlphaFoldDB" id="A0A1F5V6E0"/>